<dbReference type="InterPro" id="IPR005162">
    <property type="entry name" value="Retrotrans_gag_dom"/>
</dbReference>
<sequence length="629" mass="71952">MEQGNDEGGCNAPILSLKRGSLEGEGLEEKEIGASRVWESTLISAIIFQRWWSLCQVIRELEFTFRVDICEMSYPHYIDRVYGTKADPLIVIVMVLQEIMARRRRDQTAAAAATSAVTAVGVGGGAIRVFQYRDFDNTKPPTFDGTRDAIRAMRWLSDVEGCFFTCSCPADQKVRCALNLLRLGAKDWCILMTGSYTDDQRAAVTCEQFRDMFHTCYVPRVERERIAQEFLTLRQYGESVMEITRMFTEKAMFCPEFASEQSQMTRYLSMLKTDIRQFVSTHRCDTLLDLQEATRWRELEIELQLKEQRQAPTQSQPVLKWSKTADTRSGGHQSRTCGKCGRVHSGVCQAGGDWEKEEHEWGKCPLFLLVCWVHKGKNKIVLVFLDWNPCRMKGNMGFIKRKRRRKGSDSSSSKERLIMSHDDSQTNPIHISNSIGSTTRVSILYTQDYEVRAHHFEDYVVGYEDNGYLIWEAITQGTFVHSGTNRTVKTQKEYKKLVADVDKMPQDEKDKVLCNVKAMRMIRFALQSDTFRKMIKHCIERKLIEQKVTFMNGLRPEWMAVVSTVKAHEQFKSYSLAKLVGILKSHESVVNKEAKIVSGVGSLTLVSKGKSVVEEEEDSNMSECDLTSE</sequence>
<evidence type="ECO:0000313" key="4">
    <source>
        <dbReference type="Proteomes" id="UP000235145"/>
    </source>
</evidence>
<keyword evidence="4" id="KW-1185">Reference proteome</keyword>
<gene>
    <name evidence="3" type="ORF">LSAT_V11C700358510</name>
</gene>
<dbReference type="EMBL" id="NBSK02000007">
    <property type="protein sequence ID" value="KAJ0198606.1"/>
    <property type="molecule type" value="Genomic_DNA"/>
</dbReference>
<dbReference type="Proteomes" id="UP000235145">
    <property type="component" value="Unassembled WGS sequence"/>
</dbReference>
<dbReference type="Pfam" id="PF03732">
    <property type="entry name" value="Retrotrans_gag"/>
    <property type="match status" value="1"/>
</dbReference>
<dbReference type="AlphaFoldDB" id="A0A9R1X454"/>
<reference evidence="3 4" key="1">
    <citation type="journal article" date="2017" name="Nat. Commun.">
        <title>Genome assembly with in vitro proximity ligation data and whole-genome triplication in lettuce.</title>
        <authorList>
            <person name="Reyes-Chin-Wo S."/>
            <person name="Wang Z."/>
            <person name="Yang X."/>
            <person name="Kozik A."/>
            <person name="Arikit S."/>
            <person name="Song C."/>
            <person name="Xia L."/>
            <person name="Froenicke L."/>
            <person name="Lavelle D.O."/>
            <person name="Truco M.J."/>
            <person name="Xia R."/>
            <person name="Zhu S."/>
            <person name="Xu C."/>
            <person name="Xu H."/>
            <person name="Xu X."/>
            <person name="Cox K."/>
            <person name="Korf I."/>
            <person name="Meyers B.C."/>
            <person name="Michelmore R.W."/>
        </authorList>
    </citation>
    <scope>NUCLEOTIDE SEQUENCE [LARGE SCALE GENOMIC DNA]</scope>
    <source>
        <strain evidence="4">cv. Salinas</strain>
        <tissue evidence="3">Seedlings</tissue>
    </source>
</reference>
<feature type="region of interest" description="Disordered" evidence="1">
    <location>
        <begin position="399"/>
        <end position="420"/>
    </location>
</feature>
<proteinExistence type="predicted"/>
<feature type="domain" description="Retrotransposon gag" evidence="2">
    <location>
        <begin position="203"/>
        <end position="271"/>
    </location>
</feature>
<accession>A0A9R1X454</accession>
<evidence type="ECO:0000256" key="1">
    <source>
        <dbReference type="SAM" id="MobiDB-lite"/>
    </source>
</evidence>
<protein>
    <recommendedName>
        <fullName evidence="2">Retrotransposon gag domain-containing protein</fullName>
    </recommendedName>
</protein>
<organism evidence="3 4">
    <name type="scientific">Lactuca sativa</name>
    <name type="common">Garden lettuce</name>
    <dbReference type="NCBI Taxonomy" id="4236"/>
    <lineage>
        <taxon>Eukaryota</taxon>
        <taxon>Viridiplantae</taxon>
        <taxon>Streptophyta</taxon>
        <taxon>Embryophyta</taxon>
        <taxon>Tracheophyta</taxon>
        <taxon>Spermatophyta</taxon>
        <taxon>Magnoliopsida</taxon>
        <taxon>eudicotyledons</taxon>
        <taxon>Gunneridae</taxon>
        <taxon>Pentapetalae</taxon>
        <taxon>asterids</taxon>
        <taxon>campanulids</taxon>
        <taxon>Asterales</taxon>
        <taxon>Asteraceae</taxon>
        <taxon>Cichorioideae</taxon>
        <taxon>Cichorieae</taxon>
        <taxon>Lactucinae</taxon>
        <taxon>Lactuca</taxon>
    </lineage>
</organism>
<evidence type="ECO:0000313" key="3">
    <source>
        <dbReference type="EMBL" id="KAJ0198606.1"/>
    </source>
</evidence>
<name>A0A9R1X454_LACSA</name>
<evidence type="ECO:0000259" key="2">
    <source>
        <dbReference type="Pfam" id="PF03732"/>
    </source>
</evidence>
<comment type="caution">
    <text evidence="3">The sequence shown here is derived from an EMBL/GenBank/DDBJ whole genome shotgun (WGS) entry which is preliminary data.</text>
</comment>